<feature type="non-terminal residue" evidence="1">
    <location>
        <position position="177"/>
    </location>
</feature>
<evidence type="ECO:0000313" key="2">
    <source>
        <dbReference type="Proteomes" id="UP000790377"/>
    </source>
</evidence>
<protein>
    <submittedName>
        <fullName evidence="1">Uncharacterized protein</fullName>
    </submittedName>
</protein>
<accession>A0ACB7ZQE6</accession>
<reference evidence="1" key="1">
    <citation type="journal article" date="2021" name="New Phytol.">
        <title>Evolutionary innovations through gain and loss of genes in the ectomycorrhizal Boletales.</title>
        <authorList>
            <person name="Wu G."/>
            <person name="Miyauchi S."/>
            <person name="Morin E."/>
            <person name="Kuo A."/>
            <person name="Drula E."/>
            <person name="Varga T."/>
            <person name="Kohler A."/>
            <person name="Feng B."/>
            <person name="Cao Y."/>
            <person name="Lipzen A."/>
            <person name="Daum C."/>
            <person name="Hundley H."/>
            <person name="Pangilinan J."/>
            <person name="Johnson J."/>
            <person name="Barry K."/>
            <person name="LaButti K."/>
            <person name="Ng V."/>
            <person name="Ahrendt S."/>
            <person name="Min B."/>
            <person name="Choi I.G."/>
            <person name="Park H."/>
            <person name="Plett J.M."/>
            <person name="Magnuson J."/>
            <person name="Spatafora J.W."/>
            <person name="Nagy L.G."/>
            <person name="Henrissat B."/>
            <person name="Grigoriev I.V."/>
            <person name="Yang Z.L."/>
            <person name="Xu J."/>
            <person name="Martin F.M."/>
        </authorList>
    </citation>
    <scope>NUCLEOTIDE SEQUENCE</scope>
    <source>
        <strain evidence="1">ATCC 28755</strain>
    </source>
</reference>
<evidence type="ECO:0000313" key="1">
    <source>
        <dbReference type="EMBL" id="KAH7903311.1"/>
    </source>
</evidence>
<keyword evidence="2" id="KW-1185">Reference proteome</keyword>
<sequence>MHRALLIEDIQLYIFNQVEEQLRDSSALSALARTCQAFTQVALDVLWRNLDCFTRLIQCMPSDLWSPQAVTEEQNVSFKWEDVNLTLCRPISSSDWTIFYKYSRRVRSVELSYKMDGTPVTIDDSLMLALCTAPAPTPLLPNLTSLEWLIKSYAYLVALRRLVSSPLMSLTLAFPRV</sequence>
<proteinExistence type="predicted"/>
<organism evidence="1 2">
    <name type="scientific">Hygrophoropsis aurantiaca</name>
    <dbReference type="NCBI Taxonomy" id="72124"/>
    <lineage>
        <taxon>Eukaryota</taxon>
        <taxon>Fungi</taxon>
        <taxon>Dikarya</taxon>
        <taxon>Basidiomycota</taxon>
        <taxon>Agaricomycotina</taxon>
        <taxon>Agaricomycetes</taxon>
        <taxon>Agaricomycetidae</taxon>
        <taxon>Boletales</taxon>
        <taxon>Coniophorineae</taxon>
        <taxon>Hygrophoropsidaceae</taxon>
        <taxon>Hygrophoropsis</taxon>
    </lineage>
</organism>
<gene>
    <name evidence="1" type="ORF">BJ138DRAFT_167946</name>
</gene>
<comment type="caution">
    <text evidence="1">The sequence shown here is derived from an EMBL/GenBank/DDBJ whole genome shotgun (WGS) entry which is preliminary data.</text>
</comment>
<name>A0ACB7ZQE6_9AGAM</name>
<dbReference type="EMBL" id="MU269058">
    <property type="protein sequence ID" value="KAH7903311.1"/>
    <property type="molecule type" value="Genomic_DNA"/>
</dbReference>
<dbReference type="Proteomes" id="UP000790377">
    <property type="component" value="Unassembled WGS sequence"/>
</dbReference>